<dbReference type="EMBL" id="JBHSPA010000020">
    <property type="protein sequence ID" value="MFC5825301.1"/>
    <property type="molecule type" value="Genomic_DNA"/>
</dbReference>
<comment type="caution">
    <text evidence="2">The sequence shown here is derived from an EMBL/GenBank/DDBJ whole genome shotgun (WGS) entry which is preliminary data.</text>
</comment>
<feature type="transmembrane region" description="Helical" evidence="1">
    <location>
        <begin position="166"/>
        <end position="184"/>
    </location>
</feature>
<dbReference type="InterPro" id="IPR009339">
    <property type="entry name" value="DUF998"/>
</dbReference>
<gene>
    <name evidence="2" type="ORF">ACFPZ3_15670</name>
</gene>
<dbReference type="Proteomes" id="UP001596058">
    <property type="component" value="Unassembled WGS sequence"/>
</dbReference>
<reference evidence="3" key="1">
    <citation type="journal article" date="2019" name="Int. J. Syst. Evol. Microbiol.">
        <title>The Global Catalogue of Microorganisms (GCM) 10K type strain sequencing project: providing services to taxonomists for standard genome sequencing and annotation.</title>
        <authorList>
            <consortium name="The Broad Institute Genomics Platform"/>
            <consortium name="The Broad Institute Genome Sequencing Center for Infectious Disease"/>
            <person name="Wu L."/>
            <person name="Ma J."/>
        </authorList>
    </citation>
    <scope>NUCLEOTIDE SEQUENCE [LARGE SCALE GENOMIC DNA]</scope>
    <source>
        <strain evidence="3">CCUG 53903</strain>
    </source>
</reference>
<dbReference type="Pfam" id="PF06197">
    <property type="entry name" value="DUF998"/>
    <property type="match status" value="1"/>
</dbReference>
<keyword evidence="1" id="KW-0812">Transmembrane</keyword>
<sequence>MTTATVAGDTTVSTRTLLTAAAVATPVWALVSLGQVLTREGFDPIRHPLSALSTGSLGWIQIANFLVVGALVIAGSFGLRRALSDRPGGTWAPRLMLVNGIGMIAAGVFVMDPADGFPIGTPAGMPAAMSWHSILHLVSGSMAFIALAAACFVLGRHFSRAGARGTAVASRIAGLALIVGDGWAMTGGHAGSLTLAVGVTTAMAWVSLVAARLRKSA</sequence>
<feature type="transmembrane region" description="Helical" evidence="1">
    <location>
        <begin position="17"/>
        <end position="37"/>
    </location>
</feature>
<keyword evidence="3" id="KW-1185">Reference proteome</keyword>
<feature type="transmembrane region" description="Helical" evidence="1">
    <location>
        <begin position="91"/>
        <end position="111"/>
    </location>
</feature>
<organism evidence="2 3">
    <name type="scientific">Nonomuraea insulae</name>
    <dbReference type="NCBI Taxonomy" id="1616787"/>
    <lineage>
        <taxon>Bacteria</taxon>
        <taxon>Bacillati</taxon>
        <taxon>Actinomycetota</taxon>
        <taxon>Actinomycetes</taxon>
        <taxon>Streptosporangiales</taxon>
        <taxon>Streptosporangiaceae</taxon>
        <taxon>Nonomuraea</taxon>
    </lineage>
</organism>
<keyword evidence="1" id="KW-1133">Transmembrane helix</keyword>
<feature type="transmembrane region" description="Helical" evidence="1">
    <location>
        <begin position="57"/>
        <end position="79"/>
    </location>
</feature>
<feature type="transmembrane region" description="Helical" evidence="1">
    <location>
        <begin position="190"/>
        <end position="211"/>
    </location>
</feature>
<keyword evidence="1" id="KW-0472">Membrane</keyword>
<evidence type="ECO:0000313" key="3">
    <source>
        <dbReference type="Proteomes" id="UP001596058"/>
    </source>
</evidence>
<dbReference type="RefSeq" id="WP_379514824.1">
    <property type="nucleotide sequence ID" value="NZ_JBHSPA010000020.1"/>
</dbReference>
<evidence type="ECO:0000256" key="1">
    <source>
        <dbReference type="SAM" id="Phobius"/>
    </source>
</evidence>
<protein>
    <submittedName>
        <fullName evidence="2">DUF998 domain-containing protein</fullName>
    </submittedName>
</protein>
<feature type="transmembrane region" description="Helical" evidence="1">
    <location>
        <begin position="131"/>
        <end position="154"/>
    </location>
</feature>
<proteinExistence type="predicted"/>
<accession>A0ABW1CI01</accession>
<name>A0ABW1CI01_9ACTN</name>
<evidence type="ECO:0000313" key="2">
    <source>
        <dbReference type="EMBL" id="MFC5825301.1"/>
    </source>
</evidence>